<dbReference type="Proteomes" id="UP000265520">
    <property type="component" value="Unassembled WGS sequence"/>
</dbReference>
<reference evidence="1 2" key="1">
    <citation type="journal article" date="2018" name="Front. Plant Sci.">
        <title>Red Clover (Trifolium pratense) and Zigzag Clover (T. medium) - A Picture of Genomic Similarities and Differences.</title>
        <authorList>
            <person name="Dluhosova J."/>
            <person name="Istvanek J."/>
            <person name="Nedelnik J."/>
            <person name="Repkova J."/>
        </authorList>
    </citation>
    <scope>NUCLEOTIDE SEQUENCE [LARGE SCALE GENOMIC DNA]</scope>
    <source>
        <strain evidence="2">cv. 10/8</strain>
        <tissue evidence="1">Leaf</tissue>
    </source>
</reference>
<sequence>MFDPFLKPLDFDPDDLPLDHWDLLLISRTP</sequence>
<accession>A0A392UAX1</accession>
<evidence type="ECO:0000313" key="2">
    <source>
        <dbReference type="Proteomes" id="UP000265520"/>
    </source>
</evidence>
<dbReference type="AlphaFoldDB" id="A0A392UAX1"/>
<comment type="caution">
    <text evidence="1">The sequence shown here is derived from an EMBL/GenBank/DDBJ whole genome shotgun (WGS) entry which is preliminary data.</text>
</comment>
<protein>
    <submittedName>
        <fullName evidence="1">Uncharacterized protein</fullName>
    </submittedName>
</protein>
<keyword evidence="2" id="KW-1185">Reference proteome</keyword>
<evidence type="ECO:0000313" key="1">
    <source>
        <dbReference type="EMBL" id="MCI70671.1"/>
    </source>
</evidence>
<dbReference type="EMBL" id="LXQA010780441">
    <property type="protein sequence ID" value="MCI70671.1"/>
    <property type="molecule type" value="Genomic_DNA"/>
</dbReference>
<organism evidence="1 2">
    <name type="scientific">Trifolium medium</name>
    <dbReference type="NCBI Taxonomy" id="97028"/>
    <lineage>
        <taxon>Eukaryota</taxon>
        <taxon>Viridiplantae</taxon>
        <taxon>Streptophyta</taxon>
        <taxon>Embryophyta</taxon>
        <taxon>Tracheophyta</taxon>
        <taxon>Spermatophyta</taxon>
        <taxon>Magnoliopsida</taxon>
        <taxon>eudicotyledons</taxon>
        <taxon>Gunneridae</taxon>
        <taxon>Pentapetalae</taxon>
        <taxon>rosids</taxon>
        <taxon>fabids</taxon>
        <taxon>Fabales</taxon>
        <taxon>Fabaceae</taxon>
        <taxon>Papilionoideae</taxon>
        <taxon>50 kb inversion clade</taxon>
        <taxon>NPAAA clade</taxon>
        <taxon>Hologalegina</taxon>
        <taxon>IRL clade</taxon>
        <taxon>Trifolieae</taxon>
        <taxon>Trifolium</taxon>
    </lineage>
</organism>
<name>A0A392UAX1_9FABA</name>
<feature type="non-terminal residue" evidence="1">
    <location>
        <position position="30"/>
    </location>
</feature>
<proteinExistence type="predicted"/>